<accession>A0A8E2JQC3</accession>
<dbReference type="AlphaFoldDB" id="A0A8E2JQC3"/>
<evidence type="ECO:0000256" key="1">
    <source>
        <dbReference type="SAM" id="MobiDB-lite"/>
    </source>
</evidence>
<protein>
    <submittedName>
        <fullName evidence="2">Uncharacterized protein</fullName>
    </submittedName>
</protein>
<reference evidence="2 3" key="1">
    <citation type="journal article" date="2016" name="Nat. Commun.">
        <title>Ectomycorrhizal ecology is imprinted in the genome of the dominant symbiotic fungus Cenococcum geophilum.</title>
        <authorList>
            <consortium name="DOE Joint Genome Institute"/>
            <person name="Peter M."/>
            <person name="Kohler A."/>
            <person name="Ohm R.A."/>
            <person name="Kuo A."/>
            <person name="Krutzmann J."/>
            <person name="Morin E."/>
            <person name="Arend M."/>
            <person name="Barry K.W."/>
            <person name="Binder M."/>
            <person name="Choi C."/>
            <person name="Clum A."/>
            <person name="Copeland A."/>
            <person name="Grisel N."/>
            <person name="Haridas S."/>
            <person name="Kipfer T."/>
            <person name="LaButti K."/>
            <person name="Lindquist E."/>
            <person name="Lipzen A."/>
            <person name="Maire R."/>
            <person name="Meier B."/>
            <person name="Mihaltcheva S."/>
            <person name="Molinier V."/>
            <person name="Murat C."/>
            <person name="Poggeler S."/>
            <person name="Quandt C.A."/>
            <person name="Sperisen C."/>
            <person name="Tritt A."/>
            <person name="Tisserant E."/>
            <person name="Crous P.W."/>
            <person name="Henrissat B."/>
            <person name="Nehls U."/>
            <person name="Egli S."/>
            <person name="Spatafora J.W."/>
            <person name="Grigoriev I.V."/>
            <person name="Martin F.M."/>
        </authorList>
    </citation>
    <scope>NUCLEOTIDE SEQUENCE [LARGE SCALE GENOMIC DNA]</scope>
    <source>
        <strain evidence="2 3">CBS 207.34</strain>
    </source>
</reference>
<keyword evidence="3" id="KW-1185">Reference proteome</keyword>
<feature type="region of interest" description="Disordered" evidence="1">
    <location>
        <begin position="100"/>
        <end position="172"/>
    </location>
</feature>
<feature type="compositionally biased region" description="Low complexity" evidence="1">
    <location>
        <begin position="145"/>
        <end position="168"/>
    </location>
</feature>
<feature type="compositionally biased region" description="Pro residues" evidence="1">
    <location>
        <begin position="129"/>
        <end position="144"/>
    </location>
</feature>
<evidence type="ECO:0000313" key="2">
    <source>
        <dbReference type="EMBL" id="OCL05699.1"/>
    </source>
</evidence>
<dbReference type="OrthoDB" id="3882355at2759"/>
<gene>
    <name evidence="2" type="ORF">AOQ84DRAFT_441312</name>
</gene>
<organism evidence="2 3">
    <name type="scientific">Glonium stellatum</name>
    <dbReference type="NCBI Taxonomy" id="574774"/>
    <lineage>
        <taxon>Eukaryota</taxon>
        <taxon>Fungi</taxon>
        <taxon>Dikarya</taxon>
        <taxon>Ascomycota</taxon>
        <taxon>Pezizomycotina</taxon>
        <taxon>Dothideomycetes</taxon>
        <taxon>Pleosporomycetidae</taxon>
        <taxon>Gloniales</taxon>
        <taxon>Gloniaceae</taxon>
        <taxon>Glonium</taxon>
    </lineage>
</organism>
<proteinExistence type="predicted"/>
<name>A0A8E2JQC3_9PEZI</name>
<feature type="compositionally biased region" description="Polar residues" evidence="1">
    <location>
        <begin position="510"/>
        <end position="522"/>
    </location>
</feature>
<dbReference type="EMBL" id="KV750232">
    <property type="protein sequence ID" value="OCL05699.1"/>
    <property type="molecule type" value="Genomic_DNA"/>
</dbReference>
<feature type="region of interest" description="Disordered" evidence="1">
    <location>
        <begin position="510"/>
        <end position="540"/>
    </location>
</feature>
<sequence>MTFSLPPDKLSFELRANMSSKTNLHDFGGDKAAYIRYLENYNSYLITQVVHLQDQVNRFTSHQLSSLALPPLSNASQAQQSALLPQPQHQSSLLALPPLSNASLPWPPPQSQQSALLPQSQHQPSLLALPPPSNASLPRPPPQPQQGALLPQSKHGPSPSPSGRGKPPYWKSSLDALMSDVPKTSEWSKRRLATKLDSLEQNHLAISILLGRDELPQRCGSAPQGGSSMPSRVAELSKVVEYYAKSQRNNERKGKFYERLSRYQSVLFLLLCDVMIKQGENPNTVNDIMQKAFGKSTSTNLARLRRGAVWVSQQISTLHQKGWGYRSSEIFVLCALPFKNYGNFADYFKESSLAFENFLKGAEYVQPFSEIPGWKPFCPICLLLEITGHAYDLSTLCDLIAYDKKVALKNLRMYRQDSTSPVAELRDDKMAGEAAGEAVDDEMVVDEVVDDEMVVDEVVNDEMVDVDVDDEDSDLSDQLQEQTEDVEPMRLSNVATASFNAINSVITPTSVCHSNGKSWNDGQSHRPRRYPTPASEERQLSSEGIMLDGQSMDTQEEGLAMGCQSSTEVLQVADFELSYRRHRQIIRKQDKTAAFP</sequence>
<evidence type="ECO:0000313" key="3">
    <source>
        <dbReference type="Proteomes" id="UP000250140"/>
    </source>
</evidence>
<feature type="compositionally biased region" description="Low complexity" evidence="1">
    <location>
        <begin position="111"/>
        <end position="128"/>
    </location>
</feature>
<dbReference type="Proteomes" id="UP000250140">
    <property type="component" value="Unassembled WGS sequence"/>
</dbReference>